<dbReference type="SMART" id="SM00854">
    <property type="entry name" value="PGA_cap"/>
    <property type="match status" value="1"/>
</dbReference>
<evidence type="ECO:0000259" key="2">
    <source>
        <dbReference type="SMART" id="SM00854"/>
    </source>
</evidence>
<dbReference type="Gene3D" id="3.60.21.10">
    <property type="match status" value="1"/>
</dbReference>
<dbReference type="PANTHER" id="PTHR33393">
    <property type="entry name" value="POLYGLUTAMINE SYNTHESIS ACCESSORY PROTEIN RV0574C-RELATED"/>
    <property type="match status" value="1"/>
</dbReference>
<dbReference type="CDD" id="cd07381">
    <property type="entry name" value="MPP_CapA"/>
    <property type="match status" value="1"/>
</dbReference>
<dbReference type="Proteomes" id="UP000602076">
    <property type="component" value="Unassembled WGS sequence"/>
</dbReference>
<gene>
    <name evidence="3" type="ORF">IEO70_01085</name>
</gene>
<dbReference type="PROSITE" id="PS51257">
    <property type="entry name" value="PROKAR_LIPOPROTEIN"/>
    <property type="match status" value="1"/>
</dbReference>
<dbReference type="InterPro" id="IPR052169">
    <property type="entry name" value="CW_Biosynth-Accessory"/>
</dbReference>
<dbReference type="RefSeq" id="WP_190996507.1">
    <property type="nucleotide sequence ID" value="NZ_JACXSI010000001.1"/>
</dbReference>
<evidence type="ECO:0000313" key="3">
    <source>
        <dbReference type="EMBL" id="MBD3106972.1"/>
    </source>
</evidence>
<comment type="similarity">
    <text evidence="1">Belongs to the CapA family.</text>
</comment>
<dbReference type="EMBL" id="JACXSI010000001">
    <property type="protein sequence ID" value="MBD3106972.1"/>
    <property type="molecule type" value="Genomic_DNA"/>
</dbReference>
<reference evidence="3" key="1">
    <citation type="submission" date="2020-09" db="EMBL/GenBank/DDBJ databases">
        <title>Bacillus faecalis sp. nov., a moderately halophilic bacterium isolated from cow faeces.</title>
        <authorList>
            <person name="Jiang L."/>
            <person name="Lee J."/>
        </authorList>
    </citation>
    <scope>NUCLEOTIDE SEQUENCE</scope>
    <source>
        <strain evidence="3">AGMB 02131</strain>
    </source>
</reference>
<protein>
    <submittedName>
        <fullName evidence="3">CapA family protein</fullName>
    </submittedName>
</protein>
<organism evidence="3 4">
    <name type="scientific">Peribacillus faecalis</name>
    <dbReference type="NCBI Taxonomy" id="2772559"/>
    <lineage>
        <taxon>Bacteria</taxon>
        <taxon>Bacillati</taxon>
        <taxon>Bacillota</taxon>
        <taxon>Bacilli</taxon>
        <taxon>Bacillales</taxon>
        <taxon>Bacillaceae</taxon>
        <taxon>Peribacillus</taxon>
    </lineage>
</organism>
<dbReference type="SUPFAM" id="SSF56300">
    <property type="entry name" value="Metallo-dependent phosphatases"/>
    <property type="match status" value="1"/>
</dbReference>
<accession>A0A927H9Y2</accession>
<dbReference type="AlphaFoldDB" id="A0A927H9Y2"/>
<dbReference type="Pfam" id="PF09587">
    <property type="entry name" value="PGA_cap"/>
    <property type="match status" value="1"/>
</dbReference>
<keyword evidence="4" id="KW-1185">Reference proteome</keyword>
<proteinExistence type="inferred from homology"/>
<dbReference type="PANTHER" id="PTHR33393:SF12">
    <property type="entry name" value="CAPSULE BIOSYNTHESIS PROTEIN CAPA"/>
    <property type="match status" value="1"/>
</dbReference>
<comment type="caution">
    <text evidence="3">The sequence shown here is derived from an EMBL/GenBank/DDBJ whole genome shotgun (WGS) entry which is preliminary data.</text>
</comment>
<sequence length="417" mass="46850">MKRVQIVLLLALLIVITACSNILMTSEDSAEDTSNQHDNLSLEQLDSMPEPDTEPETYTAKITVTGDLMVHDDQLKSAYNSQTNTYDFQSSFEQVAPLLSRADFTIGNLETTLAGVGTRGYTGYPEFNTPDSFAQALKDAGYDFFTTANNHSYDRRYDGLVQTLNVLDGLGIGHTGTFSSAEAQNEVYLTEVNNITFAIVSFTYGTNGIPVPEDKDYSINLLAEEVVKRELKEAKSLNPDVIIALPHMGNEYQLIPDEQFVKWANLMFAEGADIVLASHPHVLQPVEYKYIIDENGLQKKVFVAYSLGNFISSQRTEPREAGVMLHFDFKKVEGEETELTNVTYTPTWVQYRNLSGQYNIRVLPVYDILSDLNSASEKYSLSGGDIERIKRVHQETGQIFLKRDLPLIELQQEYVIE</sequence>
<name>A0A927H9Y2_9BACI</name>
<evidence type="ECO:0000256" key="1">
    <source>
        <dbReference type="ARBA" id="ARBA00005662"/>
    </source>
</evidence>
<feature type="domain" description="Capsule synthesis protein CapA" evidence="2">
    <location>
        <begin position="61"/>
        <end position="314"/>
    </location>
</feature>
<evidence type="ECO:0000313" key="4">
    <source>
        <dbReference type="Proteomes" id="UP000602076"/>
    </source>
</evidence>
<dbReference type="InterPro" id="IPR019079">
    <property type="entry name" value="Capsule_synth_CapA"/>
</dbReference>
<dbReference type="InterPro" id="IPR029052">
    <property type="entry name" value="Metallo-depent_PP-like"/>
</dbReference>